<organism evidence="1 2">
    <name type="scientific">Leptidea sinapis</name>
    <dbReference type="NCBI Taxonomy" id="189913"/>
    <lineage>
        <taxon>Eukaryota</taxon>
        <taxon>Metazoa</taxon>
        <taxon>Ecdysozoa</taxon>
        <taxon>Arthropoda</taxon>
        <taxon>Hexapoda</taxon>
        <taxon>Insecta</taxon>
        <taxon>Pterygota</taxon>
        <taxon>Neoptera</taxon>
        <taxon>Endopterygota</taxon>
        <taxon>Lepidoptera</taxon>
        <taxon>Glossata</taxon>
        <taxon>Ditrysia</taxon>
        <taxon>Papilionoidea</taxon>
        <taxon>Pieridae</taxon>
        <taxon>Dismorphiinae</taxon>
        <taxon>Leptidea</taxon>
    </lineage>
</organism>
<evidence type="ECO:0000313" key="2">
    <source>
        <dbReference type="Proteomes" id="UP000324832"/>
    </source>
</evidence>
<keyword evidence="2" id="KW-1185">Reference proteome</keyword>
<name>A0A5E4PSB0_9NEOP</name>
<protein>
    <submittedName>
        <fullName evidence="1">Uncharacterized protein</fullName>
    </submittedName>
</protein>
<accession>A0A5E4PSB0</accession>
<evidence type="ECO:0000313" key="1">
    <source>
        <dbReference type="EMBL" id="VVC87798.1"/>
    </source>
</evidence>
<dbReference type="AlphaFoldDB" id="A0A5E4PSB0"/>
<dbReference type="Proteomes" id="UP000324832">
    <property type="component" value="Unassembled WGS sequence"/>
</dbReference>
<reference evidence="1 2" key="1">
    <citation type="submission" date="2017-07" db="EMBL/GenBank/DDBJ databases">
        <authorList>
            <person name="Talla V."/>
            <person name="Backstrom N."/>
        </authorList>
    </citation>
    <scope>NUCLEOTIDE SEQUENCE [LARGE SCALE GENOMIC DNA]</scope>
</reference>
<dbReference type="EMBL" id="FZQP02000193">
    <property type="protein sequence ID" value="VVC87798.1"/>
    <property type="molecule type" value="Genomic_DNA"/>
</dbReference>
<gene>
    <name evidence="1" type="ORF">LSINAPIS_LOCUS1325</name>
</gene>
<sequence length="67" mass="7555">MTMTEMEMANISHISGKAVTDINSHVDSMLPNVNWDNHFQDLKKSDNLEQGVKNDPVCRCRVSHPTS</sequence>
<proteinExistence type="predicted"/>